<gene>
    <name evidence="4" type="ORF">COS76_01995</name>
</gene>
<proteinExistence type="predicted"/>
<feature type="domain" description="FAD/NAD(P)-binding" evidence="3">
    <location>
        <begin position="10"/>
        <end position="297"/>
    </location>
</feature>
<dbReference type="Pfam" id="PF07992">
    <property type="entry name" value="Pyr_redox_2"/>
    <property type="match status" value="1"/>
</dbReference>
<dbReference type="GO" id="GO:0016491">
    <property type="term" value="F:oxidoreductase activity"/>
    <property type="evidence" value="ECO:0007669"/>
    <property type="project" value="UniProtKB-KW"/>
</dbReference>
<dbReference type="InterPro" id="IPR050097">
    <property type="entry name" value="Ferredoxin-NADP_redctase_2"/>
</dbReference>
<reference evidence="5" key="1">
    <citation type="submission" date="2017-09" db="EMBL/GenBank/DDBJ databases">
        <title>Depth-based differentiation of microbial function through sediment-hosted aquifers and enrichment of novel symbionts in the deep terrestrial subsurface.</title>
        <authorList>
            <person name="Probst A.J."/>
            <person name="Ladd B."/>
            <person name="Jarett J.K."/>
            <person name="Geller-Mcgrath D.E."/>
            <person name="Sieber C.M.K."/>
            <person name="Emerson J.B."/>
            <person name="Anantharaman K."/>
            <person name="Thomas B.C."/>
            <person name="Malmstrom R."/>
            <person name="Stieglmeier M."/>
            <person name="Klingl A."/>
            <person name="Woyke T."/>
            <person name="Ryan C.M."/>
            <person name="Banfield J.F."/>
        </authorList>
    </citation>
    <scope>NUCLEOTIDE SEQUENCE [LARGE SCALE GENOMIC DNA]</scope>
</reference>
<evidence type="ECO:0000313" key="5">
    <source>
        <dbReference type="Proteomes" id="UP000228775"/>
    </source>
</evidence>
<dbReference type="InterPro" id="IPR036188">
    <property type="entry name" value="FAD/NAD-bd_sf"/>
</dbReference>
<dbReference type="PRINTS" id="PR00469">
    <property type="entry name" value="PNDRDTASEII"/>
</dbReference>
<sequence length="319" mass="34792">MATQEKIRGLIIVGAGPAGLTAAIYASRYGIKPLVISENIGGMTQEAWHVENYPGITKITGKELMKKIQTHAKDLGSEFLLDGVGEILRYAQNDKVVFQLKTVSGKMLKAKTIILALGLKNRRLNITNEEKFLGRGVSYCFTCDGVFFRDKIVAVVGGANSAAHAALTLAEYATKIYILFRKPEMTAQPSLIQEIKNNPKMEILPETQIKELQGNNKLEKIIVYKTNSPDDTNEIIVDGLFIEIGTVPSNILAQHLSVECDEKEYIKVNNSQETNVPGIFAAGSGTNATPQLNQIIVSCSQGALAAFSANLYLKNSTRS</sequence>
<dbReference type="AlphaFoldDB" id="A0A2M7AX53"/>
<dbReference type="Gene3D" id="3.50.50.60">
    <property type="entry name" value="FAD/NAD(P)-binding domain"/>
    <property type="match status" value="2"/>
</dbReference>
<dbReference type="PANTHER" id="PTHR48105">
    <property type="entry name" value="THIOREDOXIN REDUCTASE 1-RELATED-RELATED"/>
    <property type="match status" value="1"/>
</dbReference>
<dbReference type="Proteomes" id="UP000228775">
    <property type="component" value="Unassembled WGS sequence"/>
</dbReference>
<protein>
    <recommendedName>
        <fullName evidence="3">FAD/NAD(P)-binding domain-containing protein</fullName>
    </recommendedName>
</protein>
<dbReference type="EMBL" id="PEVY01000043">
    <property type="protein sequence ID" value="PIU75207.1"/>
    <property type="molecule type" value="Genomic_DNA"/>
</dbReference>
<keyword evidence="1" id="KW-0285">Flavoprotein</keyword>
<comment type="caution">
    <text evidence="4">The sequence shown here is derived from an EMBL/GenBank/DDBJ whole genome shotgun (WGS) entry which is preliminary data.</text>
</comment>
<accession>A0A2M7AX53</accession>
<keyword evidence="2" id="KW-0560">Oxidoreductase</keyword>
<organism evidence="4 5">
    <name type="scientific">Candidatus Portnoybacteria bacterium CG06_land_8_20_14_3_00_39_12</name>
    <dbReference type="NCBI Taxonomy" id="1974809"/>
    <lineage>
        <taxon>Bacteria</taxon>
        <taxon>Candidatus Portnoyibacteriota</taxon>
    </lineage>
</organism>
<dbReference type="InterPro" id="IPR023753">
    <property type="entry name" value="FAD/NAD-binding_dom"/>
</dbReference>
<evidence type="ECO:0000256" key="2">
    <source>
        <dbReference type="ARBA" id="ARBA00023002"/>
    </source>
</evidence>
<dbReference type="PRINTS" id="PR00368">
    <property type="entry name" value="FADPNR"/>
</dbReference>
<evidence type="ECO:0000259" key="3">
    <source>
        <dbReference type="Pfam" id="PF07992"/>
    </source>
</evidence>
<evidence type="ECO:0000256" key="1">
    <source>
        <dbReference type="ARBA" id="ARBA00022630"/>
    </source>
</evidence>
<dbReference type="SUPFAM" id="SSF51905">
    <property type="entry name" value="FAD/NAD(P)-binding domain"/>
    <property type="match status" value="1"/>
</dbReference>
<evidence type="ECO:0000313" key="4">
    <source>
        <dbReference type="EMBL" id="PIU75207.1"/>
    </source>
</evidence>
<name>A0A2M7AX53_9BACT</name>